<comment type="caution">
    <text evidence="4">The sequence shown here is derived from an EMBL/GenBank/DDBJ whole genome shotgun (WGS) entry which is preliminary data.</text>
</comment>
<evidence type="ECO:0000256" key="3">
    <source>
        <dbReference type="SAM" id="Phobius"/>
    </source>
</evidence>
<dbReference type="PANTHER" id="PTHR31234">
    <property type="entry name" value="LATE EMBRYOGENESIS ABUNDANT (LEA) HYDROXYPROLINE-RICH GLYCOPROTEIN FAMILY"/>
    <property type="match status" value="1"/>
</dbReference>
<keyword evidence="3" id="KW-1133">Transmembrane helix</keyword>
<reference evidence="4 5" key="1">
    <citation type="submission" date="2024-01" db="EMBL/GenBank/DDBJ databases">
        <title>The genomes of 5 underutilized Papilionoideae crops provide insights into root nodulation and disease resistance.</title>
        <authorList>
            <person name="Yuan L."/>
        </authorList>
    </citation>
    <scope>NUCLEOTIDE SEQUENCE [LARGE SCALE GENOMIC DNA]</scope>
    <source>
        <strain evidence="4">LY-2023</strain>
        <tissue evidence="4">Leaf</tissue>
    </source>
</reference>
<sequence length="265" mass="29002">MEGQAPRRPTGTEIALRPNGDMIAATSSLAPPPGRPNHDFYIVQFPKDQVYRVPPSENALIVEKYRDSKSREKRRGGCCSCCCLCPRFMLTILLIIVSIIAVVGIAFAVLYFVFNPVGPTFAVSDVVVVKNGANKKPGYEVSLKAKNPNGRLGVDYKNGAVWMLYGATEIATGKFPALREDKDETREVKVELSGSSGPLPKAMADEKPNSHVDLKLLMKLVVRFASVGVETWDMRANVMCVLKVRGVGNNTGLLSQDCITTFKQH</sequence>
<feature type="transmembrane region" description="Helical" evidence="3">
    <location>
        <begin position="88"/>
        <end position="114"/>
    </location>
</feature>
<keyword evidence="2 3" id="KW-0472">Membrane</keyword>
<evidence type="ECO:0008006" key="6">
    <source>
        <dbReference type="Google" id="ProtNLM"/>
    </source>
</evidence>
<dbReference type="PANTHER" id="PTHR31234:SF2">
    <property type="entry name" value="OS05G0199100 PROTEIN"/>
    <property type="match status" value="1"/>
</dbReference>
<dbReference type="AlphaFoldDB" id="A0AAN9Q135"/>
<organism evidence="4 5">
    <name type="scientific">Clitoria ternatea</name>
    <name type="common">Butterfly pea</name>
    <dbReference type="NCBI Taxonomy" id="43366"/>
    <lineage>
        <taxon>Eukaryota</taxon>
        <taxon>Viridiplantae</taxon>
        <taxon>Streptophyta</taxon>
        <taxon>Embryophyta</taxon>
        <taxon>Tracheophyta</taxon>
        <taxon>Spermatophyta</taxon>
        <taxon>Magnoliopsida</taxon>
        <taxon>eudicotyledons</taxon>
        <taxon>Gunneridae</taxon>
        <taxon>Pentapetalae</taxon>
        <taxon>rosids</taxon>
        <taxon>fabids</taxon>
        <taxon>Fabales</taxon>
        <taxon>Fabaceae</taxon>
        <taxon>Papilionoideae</taxon>
        <taxon>50 kb inversion clade</taxon>
        <taxon>NPAAA clade</taxon>
        <taxon>indigoferoid/millettioid clade</taxon>
        <taxon>Phaseoleae</taxon>
        <taxon>Clitoria</taxon>
    </lineage>
</organism>
<dbReference type="GO" id="GO:0005886">
    <property type="term" value="C:plasma membrane"/>
    <property type="evidence" value="ECO:0007669"/>
    <property type="project" value="TreeGrafter"/>
</dbReference>
<keyword evidence="3" id="KW-0812">Transmembrane</keyword>
<comment type="subcellular location">
    <subcellularLocation>
        <location evidence="1">Membrane</location>
    </subcellularLocation>
</comment>
<dbReference type="InterPro" id="IPR044839">
    <property type="entry name" value="NDR1-like"/>
</dbReference>
<keyword evidence="5" id="KW-1185">Reference proteome</keyword>
<evidence type="ECO:0000313" key="5">
    <source>
        <dbReference type="Proteomes" id="UP001359559"/>
    </source>
</evidence>
<dbReference type="Proteomes" id="UP001359559">
    <property type="component" value="Unassembled WGS sequence"/>
</dbReference>
<evidence type="ECO:0000313" key="4">
    <source>
        <dbReference type="EMBL" id="KAK7318591.1"/>
    </source>
</evidence>
<evidence type="ECO:0000256" key="2">
    <source>
        <dbReference type="ARBA" id="ARBA00023136"/>
    </source>
</evidence>
<dbReference type="EMBL" id="JAYKXN010000001">
    <property type="protein sequence ID" value="KAK7318591.1"/>
    <property type="molecule type" value="Genomic_DNA"/>
</dbReference>
<dbReference type="GO" id="GO:0098542">
    <property type="term" value="P:defense response to other organism"/>
    <property type="evidence" value="ECO:0007669"/>
    <property type="project" value="InterPro"/>
</dbReference>
<proteinExistence type="predicted"/>
<protein>
    <recommendedName>
        <fullName evidence="6">Late embryogenesis abundant protein LEA-2 subgroup domain-containing protein</fullName>
    </recommendedName>
</protein>
<name>A0AAN9Q135_CLITE</name>
<evidence type="ECO:0000256" key="1">
    <source>
        <dbReference type="ARBA" id="ARBA00004370"/>
    </source>
</evidence>
<accession>A0AAN9Q135</accession>
<gene>
    <name evidence="4" type="ORF">RJT34_03294</name>
</gene>